<dbReference type="GO" id="GO:0000467">
    <property type="term" value="P:exonucleolytic trimming to generate mature 3'-end of 5.8S rRNA from tricistronic rRNA transcript (SSU-rRNA, 5.8S rRNA, LSU-rRNA)"/>
    <property type="evidence" value="ECO:0007669"/>
    <property type="project" value="TreeGrafter"/>
</dbReference>
<keyword evidence="10" id="KW-1185">Reference proteome</keyword>
<dbReference type="Gene3D" id="3.30.230.70">
    <property type="entry name" value="GHMP Kinase, N-terminal domain"/>
    <property type="match status" value="1"/>
</dbReference>
<dbReference type="STRING" id="1365824.V5E7W2"/>
<evidence type="ECO:0000313" key="9">
    <source>
        <dbReference type="EMBL" id="EST06411.1"/>
    </source>
</evidence>
<organism evidence="9 10">
    <name type="scientific">Kalmanozyma brasiliensis (strain GHG001)</name>
    <name type="common">Yeast</name>
    <name type="synonym">Pseudozyma brasiliensis</name>
    <dbReference type="NCBI Taxonomy" id="1365824"/>
    <lineage>
        <taxon>Eukaryota</taxon>
        <taxon>Fungi</taxon>
        <taxon>Dikarya</taxon>
        <taxon>Basidiomycota</taxon>
        <taxon>Ustilaginomycotina</taxon>
        <taxon>Ustilaginomycetes</taxon>
        <taxon>Ustilaginales</taxon>
        <taxon>Ustilaginaceae</taxon>
        <taxon>Kalmanozyma</taxon>
    </lineage>
</organism>
<dbReference type="InterPro" id="IPR050590">
    <property type="entry name" value="Exosome_comp_Rrp42_subfam"/>
</dbReference>
<dbReference type="eggNOG" id="KOG1614">
    <property type="taxonomic scope" value="Eukaryota"/>
</dbReference>
<proteinExistence type="inferred from homology"/>
<evidence type="ECO:0000313" key="10">
    <source>
        <dbReference type="Proteomes" id="UP000019377"/>
    </source>
</evidence>
<keyword evidence="4" id="KW-0963">Cytoplasm</keyword>
<dbReference type="GO" id="GO:0034476">
    <property type="term" value="P:U5 snRNA 3'-end processing"/>
    <property type="evidence" value="ECO:0007669"/>
    <property type="project" value="TreeGrafter"/>
</dbReference>
<dbReference type="PANTHER" id="PTHR11097:SF14">
    <property type="entry name" value="EXOSOME COMPLEX COMPONENT RRP45"/>
    <property type="match status" value="1"/>
</dbReference>
<name>V5E7W2_KALBG</name>
<comment type="similarity">
    <text evidence="3">Belongs to the RNase PH family.</text>
</comment>
<protein>
    <submittedName>
        <fullName evidence="9">Uncharacterized protein</fullName>
    </submittedName>
</protein>
<dbReference type="HOGENOM" id="CLU_038194_0_0_1"/>
<dbReference type="OMA" id="GPQFENG"/>
<keyword evidence="6" id="KW-0539">Nucleus</keyword>
<dbReference type="GO" id="GO:0071038">
    <property type="term" value="P:TRAMP-dependent tRNA surveillance pathway"/>
    <property type="evidence" value="ECO:0007669"/>
    <property type="project" value="TreeGrafter"/>
</dbReference>
<dbReference type="GO" id="GO:0071035">
    <property type="term" value="P:nuclear polyadenylation-dependent rRNA catabolic process"/>
    <property type="evidence" value="ECO:0007669"/>
    <property type="project" value="TreeGrafter"/>
</dbReference>
<dbReference type="GO" id="GO:0035925">
    <property type="term" value="F:mRNA 3'-UTR AU-rich region binding"/>
    <property type="evidence" value="ECO:0007669"/>
    <property type="project" value="TreeGrafter"/>
</dbReference>
<dbReference type="Pfam" id="PF01138">
    <property type="entry name" value="RNase_PH"/>
    <property type="match status" value="1"/>
</dbReference>
<dbReference type="GO" id="GO:0000177">
    <property type="term" value="C:cytoplasmic exosome (RNase complex)"/>
    <property type="evidence" value="ECO:0007669"/>
    <property type="project" value="TreeGrafter"/>
</dbReference>
<dbReference type="RefSeq" id="XP_016291400.1">
    <property type="nucleotide sequence ID" value="XM_016437873.1"/>
</dbReference>
<dbReference type="GO" id="GO:0000176">
    <property type="term" value="C:nuclear exosome (RNase complex)"/>
    <property type="evidence" value="ECO:0007669"/>
    <property type="project" value="TreeGrafter"/>
</dbReference>
<dbReference type="OrthoDB" id="10264038at2759"/>
<evidence type="ECO:0000256" key="3">
    <source>
        <dbReference type="ARBA" id="ARBA00006678"/>
    </source>
</evidence>
<evidence type="ECO:0000256" key="2">
    <source>
        <dbReference type="ARBA" id="ARBA00004496"/>
    </source>
</evidence>
<reference evidence="10" key="1">
    <citation type="journal article" date="2013" name="Genome Announc.">
        <title>Draft genome sequence of Pseudozyma brasiliensis sp. nov. strain GHG001, a high producer of endo-1,4-xylanase isolated from an insect pest of sugarcane.</title>
        <authorList>
            <person name="Oliveira J.V.D.C."/>
            <person name="dos Santos R.A.C."/>
            <person name="Borges T.A."/>
            <person name="Riano-Pachon D.M."/>
            <person name="Goldman G.H."/>
        </authorList>
    </citation>
    <scope>NUCLEOTIDE SEQUENCE [LARGE SCALE GENOMIC DNA]</scope>
    <source>
        <strain evidence="10">GHG001</strain>
    </source>
</reference>
<keyword evidence="5" id="KW-0694">RNA-binding</keyword>
<sequence>MPPGQLLEPSLTESDFTLSCLASGIRSDGRSFLTPRPLSISFGAELGNVHVTLGDTRIATSIRATLSPPRADRPYEGFLTITSDISPMAGTEYDASGGASSSARARELLFERLVEKAVRRTEAVDRESLCVVAGEQVWDVQLTLHLLSDAGGALDAAVLACLASLRHFRRNDVSVEGGKVRLFGLDERVGVPLAIHHTPLCVSFALFDNVLPPTAEGEDEKAASTGSVALLDPSLLEEQLAQSKLTLVLNAQREICVLDKSYGSPIDPRLLLDLIQVGLRRVQELTESLDEALRRDAETRVVEVI</sequence>
<dbReference type="Proteomes" id="UP000019377">
    <property type="component" value="Unassembled WGS sequence"/>
</dbReference>
<evidence type="ECO:0000256" key="4">
    <source>
        <dbReference type="ARBA" id="ARBA00022490"/>
    </source>
</evidence>
<evidence type="ECO:0000256" key="5">
    <source>
        <dbReference type="ARBA" id="ARBA00022884"/>
    </source>
</evidence>
<dbReference type="CDD" id="cd11368">
    <property type="entry name" value="RNase_PH_RRP45"/>
    <property type="match status" value="1"/>
</dbReference>
<dbReference type="InterPro" id="IPR033100">
    <property type="entry name" value="Rrp45"/>
</dbReference>
<feature type="domain" description="Exoribonuclease phosphorolytic" evidence="7">
    <location>
        <begin position="36"/>
        <end position="169"/>
    </location>
</feature>
<dbReference type="GO" id="GO:0071028">
    <property type="term" value="P:nuclear mRNA surveillance"/>
    <property type="evidence" value="ECO:0007669"/>
    <property type="project" value="TreeGrafter"/>
</dbReference>
<dbReference type="PANTHER" id="PTHR11097">
    <property type="entry name" value="EXOSOME COMPLEX EXONUCLEASE RIBOSOMAL RNA PROCESSING PROTEIN"/>
    <property type="match status" value="1"/>
</dbReference>
<evidence type="ECO:0000259" key="7">
    <source>
        <dbReference type="Pfam" id="PF01138"/>
    </source>
</evidence>
<evidence type="ECO:0000259" key="8">
    <source>
        <dbReference type="Pfam" id="PF03725"/>
    </source>
</evidence>
<dbReference type="FunFam" id="3.30.230.70:FF:000040">
    <property type="entry name" value="EXOSome (Multiexonuclease complex) component"/>
    <property type="match status" value="1"/>
</dbReference>
<accession>V5E7W2</accession>
<dbReference type="InterPro" id="IPR036345">
    <property type="entry name" value="ExoRNase_PH_dom2_sf"/>
</dbReference>
<evidence type="ECO:0000256" key="1">
    <source>
        <dbReference type="ARBA" id="ARBA00004123"/>
    </source>
</evidence>
<dbReference type="InterPro" id="IPR001247">
    <property type="entry name" value="ExoRNase_PH_dom1"/>
</dbReference>
<dbReference type="SUPFAM" id="SSF55666">
    <property type="entry name" value="Ribonuclease PH domain 2-like"/>
    <property type="match status" value="1"/>
</dbReference>
<dbReference type="AlphaFoldDB" id="V5E7W2"/>
<feature type="domain" description="Exoribonuclease phosphorolytic" evidence="8">
    <location>
        <begin position="198"/>
        <end position="280"/>
    </location>
</feature>
<dbReference type="SUPFAM" id="SSF54211">
    <property type="entry name" value="Ribosomal protein S5 domain 2-like"/>
    <property type="match status" value="1"/>
</dbReference>
<dbReference type="GO" id="GO:0034473">
    <property type="term" value="P:U1 snRNA 3'-end processing"/>
    <property type="evidence" value="ECO:0007669"/>
    <property type="project" value="TreeGrafter"/>
</dbReference>
<gene>
    <name evidence="9" type="ORF">PSEUBRA_SCAF3g03936</name>
</gene>
<evidence type="ECO:0000256" key="6">
    <source>
        <dbReference type="ARBA" id="ARBA00023242"/>
    </source>
</evidence>
<dbReference type="GO" id="GO:0034475">
    <property type="term" value="P:U4 snRNA 3'-end processing"/>
    <property type="evidence" value="ECO:0007669"/>
    <property type="project" value="TreeGrafter"/>
</dbReference>
<dbReference type="InterPro" id="IPR027408">
    <property type="entry name" value="PNPase/RNase_PH_dom_sf"/>
</dbReference>
<comment type="subcellular location">
    <subcellularLocation>
        <location evidence="2">Cytoplasm</location>
    </subcellularLocation>
    <subcellularLocation>
        <location evidence="1">Nucleus</location>
    </subcellularLocation>
</comment>
<dbReference type="InterPro" id="IPR020568">
    <property type="entry name" value="Ribosomal_Su5_D2-typ_SF"/>
</dbReference>
<dbReference type="GO" id="GO:0016075">
    <property type="term" value="P:rRNA catabolic process"/>
    <property type="evidence" value="ECO:0007669"/>
    <property type="project" value="TreeGrafter"/>
</dbReference>
<dbReference type="EMBL" id="KI545873">
    <property type="protein sequence ID" value="EST06411.1"/>
    <property type="molecule type" value="Genomic_DNA"/>
</dbReference>
<dbReference type="Pfam" id="PF03725">
    <property type="entry name" value="RNase_PH_C"/>
    <property type="match status" value="1"/>
</dbReference>
<dbReference type="GeneID" id="27420551"/>
<dbReference type="InterPro" id="IPR015847">
    <property type="entry name" value="ExoRNase_PH_dom2"/>
</dbReference>